<evidence type="ECO:0000256" key="1">
    <source>
        <dbReference type="SAM" id="MobiDB-lite"/>
    </source>
</evidence>
<evidence type="ECO:0000313" key="4">
    <source>
        <dbReference type="Proteomes" id="UP000474757"/>
    </source>
</evidence>
<dbReference type="EMBL" id="JAAGAB010000001">
    <property type="protein sequence ID" value="NDV00143.1"/>
    <property type="molecule type" value="Genomic_DNA"/>
</dbReference>
<keyword evidence="4" id="KW-1185">Reference proteome</keyword>
<reference evidence="3 4" key="1">
    <citation type="submission" date="2020-02" db="EMBL/GenBank/DDBJ databases">
        <title>Pseudoroseicyclus tamarix, sp. nov., isolated from offshore sediment of a Tamarix chinensis forest.</title>
        <authorList>
            <person name="Gai Y."/>
        </authorList>
    </citation>
    <scope>NUCLEOTIDE SEQUENCE [LARGE SCALE GENOMIC DNA]</scope>
    <source>
        <strain evidence="3 4">CLL3-39</strain>
    </source>
</reference>
<keyword evidence="2" id="KW-0472">Membrane</keyword>
<name>A0A6B2JG88_9RHOB</name>
<feature type="region of interest" description="Disordered" evidence="1">
    <location>
        <begin position="45"/>
        <end position="79"/>
    </location>
</feature>
<comment type="caution">
    <text evidence="3">The sequence shown here is derived from an EMBL/GenBank/DDBJ whole genome shotgun (WGS) entry which is preliminary data.</text>
</comment>
<accession>A0A6B2JG88</accession>
<protein>
    <submittedName>
        <fullName evidence="3">Uncharacterized protein</fullName>
    </submittedName>
</protein>
<proteinExistence type="predicted"/>
<keyword evidence="2" id="KW-1133">Transmembrane helix</keyword>
<keyword evidence="2" id="KW-0812">Transmembrane</keyword>
<organism evidence="3 4">
    <name type="scientific">Pseudoroseicyclus tamaricis</name>
    <dbReference type="NCBI Taxonomy" id="2705421"/>
    <lineage>
        <taxon>Bacteria</taxon>
        <taxon>Pseudomonadati</taxon>
        <taxon>Pseudomonadota</taxon>
        <taxon>Alphaproteobacteria</taxon>
        <taxon>Rhodobacterales</taxon>
        <taxon>Paracoccaceae</taxon>
        <taxon>Pseudoroseicyclus</taxon>
    </lineage>
</organism>
<evidence type="ECO:0000313" key="3">
    <source>
        <dbReference type="EMBL" id="NDV00143.1"/>
    </source>
</evidence>
<feature type="transmembrane region" description="Helical" evidence="2">
    <location>
        <begin position="20"/>
        <end position="42"/>
    </location>
</feature>
<dbReference type="Proteomes" id="UP000474757">
    <property type="component" value="Unassembled WGS sequence"/>
</dbReference>
<dbReference type="RefSeq" id="WP_163890179.1">
    <property type="nucleotide sequence ID" value="NZ_JAAFYS010000001.1"/>
</dbReference>
<sequence length="79" mass="8040">MSASETNTEESAKRHKGPLIGIGIAVAIGAIMGIAMAVTAVMRGDDPEGADQQMNSLSGELEPAESAVEEPVGLEGTDE</sequence>
<dbReference type="AlphaFoldDB" id="A0A6B2JG88"/>
<evidence type="ECO:0000256" key="2">
    <source>
        <dbReference type="SAM" id="Phobius"/>
    </source>
</evidence>
<gene>
    <name evidence="3" type="ORF">GZA08_04065</name>
</gene>